<evidence type="ECO:0000313" key="6">
    <source>
        <dbReference type="Proteomes" id="UP000001064"/>
    </source>
</evidence>
<dbReference type="GO" id="GO:0006633">
    <property type="term" value="P:fatty acid biosynthetic process"/>
    <property type="evidence" value="ECO:0007669"/>
    <property type="project" value="InterPro"/>
</dbReference>
<dbReference type="SUPFAM" id="SSF53901">
    <property type="entry name" value="Thiolase-like"/>
    <property type="match status" value="1"/>
</dbReference>
<dbReference type="InterPro" id="IPR016039">
    <property type="entry name" value="Thiolase-like"/>
</dbReference>
<dbReference type="PANTHER" id="PTHR45681:SF4">
    <property type="entry name" value="BETA-KETOACYL SYNTHASE FAMILY PROTEIN-RELATED"/>
    <property type="match status" value="1"/>
</dbReference>
<dbReference type="VEuPathDB" id="AmoebaDB:DICPUDRAFT_147534"/>
<keyword evidence="2" id="KW-0597">Phosphoprotein</keyword>
<dbReference type="PANTHER" id="PTHR45681">
    <property type="entry name" value="POLYKETIDE SYNTHASE 44-RELATED"/>
    <property type="match status" value="1"/>
</dbReference>
<keyword evidence="6" id="KW-1185">Reference proteome</keyword>
<dbReference type="RefSeq" id="XP_003283783.1">
    <property type="nucleotide sequence ID" value="XM_003283735.1"/>
</dbReference>
<dbReference type="EMBL" id="GL870953">
    <property type="protein sequence ID" value="EGC39674.1"/>
    <property type="molecule type" value="Genomic_DNA"/>
</dbReference>
<keyword evidence="1" id="KW-0596">Phosphopantetheine</keyword>
<dbReference type="PROSITE" id="PS52004">
    <property type="entry name" value="KS3_2"/>
    <property type="match status" value="1"/>
</dbReference>
<evidence type="ECO:0000313" key="5">
    <source>
        <dbReference type="EMBL" id="EGC39674.1"/>
    </source>
</evidence>
<evidence type="ECO:0000256" key="3">
    <source>
        <dbReference type="ARBA" id="ARBA00022679"/>
    </source>
</evidence>
<gene>
    <name evidence="5" type="ORF">DICPUDRAFT_147534</name>
</gene>
<dbReference type="STRING" id="5786.F0Z8R1"/>
<dbReference type="InterPro" id="IPR018201">
    <property type="entry name" value="Ketoacyl_synth_AS"/>
</dbReference>
<keyword evidence="3" id="KW-0808">Transferase</keyword>
<feature type="domain" description="Ketosynthase family 3 (KS3)" evidence="4">
    <location>
        <begin position="8"/>
        <end position="230"/>
    </location>
</feature>
<dbReference type="InterPro" id="IPR020841">
    <property type="entry name" value="PKS_Beta-ketoAc_synthase_dom"/>
</dbReference>
<proteinExistence type="predicted"/>
<sequence>MNGIESYNEKVAIVGVGFRLPSGYTENGDIGPGLKDCGVLWDSLMKGFDGIVHTNERWSCNYHELGNIASHKAGLLPLKEWGMFDPLLFGINPNDSSVIDPQQRLLLKVTMEALEDAQIDPLSLRGSDTCVHIGSSATDYQNTNKEEIKKNIFGFTPNSIANRISFSFDLHGESITLDTACSSSLNALYQGYNAIKLGNSKISISGGVNMINYPLISESFTNLNMLVKIF</sequence>
<evidence type="ECO:0000256" key="1">
    <source>
        <dbReference type="ARBA" id="ARBA00022450"/>
    </source>
</evidence>
<dbReference type="eggNOG" id="KOG1202">
    <property type="taxonomic scope" value="Eukaryota"/>
</dbReference>
<dbReference type="CDD" id="cd00833">
    <property type="entry name" value="PKS"/>
    <property type="match status" value="1"/>
</dbReference>
<accession>F0Z8R1</accession>
<dbReference type="InterPro" id="IPR014030">
    <property type="entry name" value="Ketoacyl_synth_N"/>
</dbReference>
<dbReference type="InParanoid" id="F0Z8R1"/>
<dbReference type="KEGG" id="dpp:DICPUDRAFT_147534"/>
<dbReference type="GO" id="GO:0004315">
    <property type="term" value="F:3-oxoacyl-[acyl-carrier-protein] synthase activity"/>
    <property type="evidence" value="ECO:0007669"/>
    <property type="project" value="InterPro"/>
</dbReference>
<dbReference type="AlphaFoldDB" id="F0Z8R1"/>
<dbReference type="Gene3D" id="3.40.47.10">
    <property type="match status" value="1"/>
</dbReference>
<dbReference type="SMART" id="SM00825">
    <property type="entry name" value="PKS_KS"/>
    <property type="match status" value="1"/>
</dbReference>
<dbReference type="GeneID" id="10509718"/>
<reference evidence="6" key="1">
    <citation type="journal article" date="2011" name="Genome Biol.">
        <title>Comparative genomics of the social amoebae Dictyostelium discoideum and Dictyostelium purpureum.</title>
        <authorList>
            <consortium name="US DOE Joint Genome Institute (JGI-PGF)"/>
            <person name="Sucgang R."/>
            <person name="Kuo A."/>
            <person name="Tian X."/>
            <person name="Salerno W."/>
            <person name="Parikh A."/>
            <person name="Feasley C.L."/>
            <person name="Dalin E."/>
            <person name="Tu H."/>
            <person name="Huang E."/>
            <person name="Barry K."/>
            <person name="Lindquist E."/>
            <person name="Shapiro H."/>
            <person name="Bruce D."/>
            <person name="Schmutz J."/>
            <person name="Salamov A."/>
            <person name="Fey P."/>
            <person name="Gaudet P."/>
            <person name="Anjard C."/>
            <person name="Babu M.M."/>
            <person name="Basu S."/>
            <person name="Bushmanova Y."/>
            <person name="van der Wel H."/>
            <person name="Katoh-Kurasawa M."/>
            <person name="Dinh C."/>
            <person name="Coutinho P.M."/>
            <person name="Saito T."/>
            <person name="Elias M."/>
            <person name="Schaap P."/>
            <person name="Kay R.R."/>
            <person name="Henrissat B."/>
            <person name="Eichinger L."/>
            <person name="Rivero F."/>
            <person name="Putnam N.H."/>
            <person name="West C.M."/>
            <person name="Loomis W.F."/>
            <person name="Chisholm R.L."/>
            <person name="Shaulsky G."/>
            <person name="Strassmann J.E."/>
            <person name="Queller D.C."/>
            <person name="Kuspa A."/>
            <person name="Grigoriev I.V."/>
        </authorList>
    </citation>
    <scope>NUCLEOTIDE SEQUENCE [LARGE SCALE GENOMIC DNA]</scope>
    <source>
        <strain evidence="6">QSDP1</strain>
    </source>
</reference>
<evidence type="ECO:0000256" key="2">
    <source>
        <dbReference type="ARBA" id="ARBA00022553"/>
    </source>
</evidence>
<organism evidence="5 6">
    <name type="scientific">Dictyostelium purpureum</name>
    <name type="common">Slime mold</name>
    <dbReference type="NCBI Taxonomy" id="5786"/>
    <lineage>
        <taxon>Eukaryota</taxon>
        <taxon>Amoebozoa</taxon>
        <taxon>Evosea</taxon>
        <taxon>Eumycetozoa</taxon>
        <taxon>Dictyostelia</taxon>
        <taxon>Dictyosteliales</taxon>
        <taxon>Dictyosteliaceae</taxon>
        <taxon>Dictyostelium</taxon>
    </lineage>
</organism>
<evidence type="ECO:0000259" key="4">
    <source>
        <dbReference type="PROSITE" id="PS52004"/>
    </source>
</evidence>
<dbReference type="OrthoDB" id="329835at2759"/>
<dbReference type="Pfam" id="PF00109">
    <property type="entry name" value="ketoacyl-synt"/>
    <property type="match status" value="1"/>
</dbReference>
<dbReference type="PROSITE" id="PS00606">
    <property type="entry name" value="KS3_1"/>
    <property type="match status" value="1"/>
</dbReference>
<dbReference type="Proteomes" id="UP000001064">
    <property type="component" value="Unassembled WGS sequence"/>
</dbReference>
<protein>
    <recommendedName>
        <fullName evidence="4">Ketosynthase family 3 (KS3) domain-containing protein</fullName>
    </recommendedName>
</protein>
<name>F0Z8R1_DICPU</name>
<dbReference type="InterPro" id="IPR050444">
    <property type="entry name" value="Polyketide_Synthase"/>
</dbReference>